<organism evidence="1 2">
    <name type="scientific">Litchfieldella qijiaojingensis</name>
    <dbReference type="NCBI Taxonomy" id="980347"/>
    <lineage>
        <taxon>Bacteria</taxon>
        <taxon>Pseudomonadati</taxon>
        <taxon>Pseudomonadota</taxon>
        <taxon>Gammaproteobacteria</taxon>
        <taxon>Oceanospirillales</taxon>
        <taxon>Halomonadaceae</taxon>
        <taxon>Litchfieldella</taxon>
    </lineage>
</organism>
<name>A0ABQ2YX42_9GAMM</name>
<dbReference type="RefSeq" id="WP_189469762.1">
    <property type="nucleotide sequence ID" value="NZ_BMXS01000012.1"/>
</dbReference>
<accession>A0ABQ2YX42</accession>
<reference evidence="2" key="1">
    <citation type="journal article" date="2019" name="Int. J. Syst. Evol. Microbiol.">
        <title>The Global Catalogue of Microorganisms (GCM) 10K type strain sequencing project: providing services to taxonomists for standard genome sequencing and annotation.</title>
        <authorList>
            <consortium name="The Broad Institute Genomics Platform"/>
            <consortium name="The Broad Institute Genome Sequencing Center for Infectious Disease"/>
            <person name="Wu L."/>
            <person name="Ma J."/>
        </authorList>
    </citation>
    <scope>NUCLEOTIDE SEQUENCE [LARGE SCALE GENOMIC DNA]</scope>
    <source>
        <strain evidence="2">KCTC 22228</strain>
    </source>
</reference>
<sequence length="90" mass="9770">MNDTAVAAAQVSRAKFDNDLKQMELTQSVEALEALIDTVLRAGYLDDLVGAHPQVERVLSILNVCQEKAVQASELSRRCEEIWAGSANGP</sequence>
<evidence type="ECO:0000313" key="2">
    <source>
        <dbReference type="Proteomes" id="UP000653056"/>
    </source>
</evidence>
<evidence type="ECO:0000313" key="1">
    <source>
        <dbReference type="EMBL" id="GGX96712.1"/>
    </source>
</evidence>
<keyword evidence="2" id="KW-1185">Reference proteome</keyword>
<proteinExistence type="predicted"/>
<protein>
    <submittedName>
        <fullName evidence="1">Uncharacterized protein</fullName>
    </submittedName>
</protein>
<gene>
    <name evidence="1" type="ORF">GCM10007160_25420</name>
</gene>
<comment type="caution">
    <text evidence="1">The sequence shown here is derived from an EMBL/GenBank/DDBJ whole genome shotgun (WGS) entry which is preliminary data.</text>
</comment>
<dbReference type="EMBL" id="BMXS01000012">
    <property type="protein sequence ID" value="GGX96712.1"/>
    <property type="molecule type" value="Genomic_DNA"/>
</dbReference>
<dbReference type="Proteomes" id="UP000653056">
    <property type="component" value="Unassembled WGS sequence"/>
</dbReference>